<evidence type="ECO:0000313" key="3">
    <source>
        <dbReference type="Proteomes" id="UP000611945"/>
    </source>
</evidence>
<dbReference type="RefSeq" id="WP_251834761.1">
    <property type="nucleotide sequence ID" value="NZ_JACSQG010000001.1"/>
</dbReference>
<feature type="chain" id="PRO_5047328728" evidence="1">
    <location>
        <begin position="22"/>
        <end position="162"/>
    </location>
</feature>
<dbReference type="Gene3D" id="2.60.40.1890">
    <property type="entry name" value="PCu(A)C copper chaperone"/>
    <property type="match status" value="1"/>
</dbReference>
<dbReference type="InterPro" id="IPR058248">
    <property type="entry name" value="Lxx211020-like"/>
</dbReference>
<accession>A0ABR8TJN8</accession>
<evidence type="ECO:0000313" key="2">
    <source>
        <dbReference type="EMBL" id="MBD7975981.1"/>
    </source>
</evidence>
<dbReference type="Pfam" id="PF04314">
    <property type="entry name" value="PCuAC"/>
    <property type="match status" value="1"/>
</dbReference>
<feature type="signal peptide" evidence="1">
    <location>
        <begin position="1"/>
        <end position="21"/>
    </location>
</feature>
<reference evidence="2 3" key="1">
    <citation type="submission" date="2020-08" db="EMBL/GenBank/DDBJ databases">
        <title>A Genomic Blueprint of the Chicken Gut Microbiome.</title>
        <authorList>
            <person name="Gilroy R."/>
            <person name="Ravi A."/>
            <person name="Getino M."/>
            <person name="Pursley I."/>
            <person name="Horton D.L."/>
            <person name="Alikhan N.-F."/>
            <person name="Baker D."/>
            <person name="Gharbi K."/>
            <person name="Hall N."/>
            <person name="Watson M."/>
            <person name="Adriaenssens E.M."/>
            <person name="Foster-Nyarko E."/>
            <person name="Jarju S."/>
            <person name="Secka A."/>
            <person name="Antonio M."/>
            <person name="Oren A."/>
            <person name="Chaudhuri R."/>
            <person name="La Ragione R.M."/>
            <person name="Hildebrand F."/>
            <person name="Pallen M.J."/>
        </authorList>
    </citation>
    <scope>NUCLEOTIDE SEQUENCE [LARGE SCALE GENOMIC DNA]</scope>
    <source>
        <strain evidence="2 3">Sa2CUA2</strain>
    </source>
</reference>
<organism evidence="2 3">
    <name type="scientific">Serpens gallinarum</name>
    <dbReference type="NCBI Taxonomy" id="2763075"/>
    <lineage>
        <taxon>Bacteria</taxon>
        <taxon>Pseudomonadati</taxon>
        <taxon>Pseudomonadota</taxon>
        <taxon>Gammaproteobacteria</taxon>
        <taxon>Pseudomonadales</taxon>
        <taxon>Pseudomonadaceae</taxon>
        <taxon>Pseudomonas</taxon>
    </lineage>
</organism>
<dbReference type="InterPro" id="IPR007410">
    <property type="entry name" value="LpqE-like"/>
</dbReference>
<dbReference type="PANTHER" id="PTHR36302:SF1">
    <property type="entry name" value="COPPER CHAPERONE PCU(A)C"/>
    <property type="match status" value="1"/>
</dbReference>
<dbReference type="Proteomes" id="UP000611945">
    <property type="component" value="Unassembled WGS sequence"/>
</dbReference>
<dbReference type="InterPro" id="IPR036182">
    <property type="entry name" value="PCuAC_sf"/>
</dbReference>
<dbReference type="PANTHER" id="PTHR36302">
    <property type="entry name" value="BLR7088 PROTEIN"/>
    <property type="match status" value="1"/>
</dbReference>
<dbReference type="EMBL" id="JACSQG010000001">
    <property type="protein sequence ID" value="MBD7975981.1"/>
    <property type="molecule type" value="Genomic_DNA"/>
</dbReference>
<protein>
    <submittedName>
        <fullName evidence="2">Copper chaperone PCu(A)C</fullName>
    </submittedName>
</protein>
<keyword evidence="3" id="KW-1185">Reference proteome</keyword>
<dbReference type="SUPFAM" id="SSF110087">
    <property type="entry name" value="DR1885-like metal-binding protein"/>
    <property type="match status" value="1"/>
</dbReference>
<gene>
    <name evidence="2" type="ORF">H9642_02125</name>
</gene>
<keyword evidence="1" id="KW-0732">Signal</keyword>
<proteinExistence type="predicted"/>
<evidence type="ECO:0000256" key="1">
    <source>
        <dbReference type="SAM" id="SignalP"/>
    </source>
</evidence>
<sequence>MSLKKCLLSVVFLVAGGLAQAHSYEAGAIHIDHPWSRAMPPTAPAAAAYFVLQNTGAEADRLLGASTPVAGKAELHEHAHVDGLMKMHHVPVVDIGPGEQVDFVPGGYHVMLFELSRQMQAGERFPLTLRFEKAGEVTVEVAVQADAPQSAPAQHGMMHHAH</sequence>
<name>A0ABR8TJN8_9PSED</name>
<comment type="caution">
    <text evidence="2">The sequence shown here is derived from an EMBL/GenBank/DDBJ whole genome shotgun (WGS) entry which is preliminary data.</text>
</comment>